<organism evidence="1 2">
    <name type="scientific">Rozella allomycis (strain CSF55)</name>
    <dbReference type="NCBI Taxonomy" id="988480"/>
    <lineage>
        <taxon>Eukaryota</taxon>
        <taxon>Fungi</taxon>
        <taxon>Fungi incertae sedis</taxon>
        <taxon>Cryptomycota</taxon>
        <taxon>Cryptomycota incertae sedis</taxon>
        <taxon>Rozella</taxon>
    </lineage>
</organism>
<evidence type="ECO:0000313" key="2">
    <source>
        <dbReference type="Proteomes" id="UP000281549"/>
    </source>
</evidence>
<name>A0A4P9YA27_ROZAC</name>
<reference evidence="2" key="1">
    <citation type="journal article" date="2018" name="Nat. Microbiol.">
        <title>Leveraging single-cell genomics to expand the fungal tree of life.</title>
        <authorList>
            <person name="Ahrendt S.R."/>
            <person name="Quandt C.A."/>
            <person name="Ciobanu D."/>
            <person name="Clum A."/>
            <person name="Salamov A."/>
            <person name="Andreopoulos B."/>
            <person name="Cheng J.F."/>
            <person name="Woyke T."/>
            <person name="Pelin A."/>
            <person name="Henrissat B."/>
            <person name="Reynolds N.K."/>
            <person name="Benny G.L."/>
            <person name="Smith M.E."/>
            <person name="James T.Y."/>
            <person name="Grigoriev I.V."/>
        </authorList>
    </citation>
    <scope>NUCLEOTIDE SEQUENCE [LARGE SCALE GENOMIC DNA]</scope>
    <source>
        <strain evidence="2">CSF55</strain>
    </source>
</reference>
<protein>
    <submittedName>
        <fullName evidence="1">Uncharacterized protein</fullName>
    </submittedName>
</protein>
<evidence type="ECO:0000313" key="1">
    <source>
        <dbReference type="EMBL" id="RKP15925.1"/>
    </source>
</evidence>
<proteinExistence type="predicted"/>
<dbReference type="Proteomes" id="UP000281549">
    <property type="component" value="Unassembled WGS sequence"/>
</dbReference>
<accession>A0A4P9YA27</accession>
<gene>
    <name evidence="1" type="ORF">ROZALSC1DRAFT_25876</name>
</gene>
<feature type="non-terminal residue" evidence="1">
    <location>
        <position position="1"/>
    </location>
</feature>
<sequence>PFLIAIGKTLSELLVYADRTPEEMPGMGFEKAFGLWETLVRLLRQAQGNQVLSINDLYPSCIRKFKDLNLVLGAVPYEFVSRATVNEIKNNVFYHLGDNNPGFDLLCRTTCSRRKKFFFVYVLRRNASSHLTNEEIVDRNDCVVPSQIPENCIVLDLQSLRAAFGPSLSDRLFLQL</sequence>
<dbReference type="EMBL" id="ML007334">
    <property type="protein sequence ID" value="RKP15925.1"/>
    <property type="molecule type" value="Genomic_DNA"/>
</dbReference>
<dbReference type="AlphaFoldDB" id="A0A4P9YA27"/>